<keyword evidence="4" id="KW-1185">Reference proteome</keyword>
<dbReference type="EnsemblMetazoa" id="GPPI010302-RA">
    <property type="protein sequence ID" value="GPPI010302-PA"/>
    <property type="gene ID" value="GPPI010302"/>
</dbReference>
<reference evidence="3" key="2">
    <citation type="submission" date="2020-05" db="UniProtKB">
        <authorList>
            <consortium name="EnsemblMetazoa"/>
        </authorList>
    </citation>
    <scope>IDENTIFICATION</scope>
    <source>
        <strain evidence="3">IAEA</strain>
    </source>
</reference>
<dbReference type="Pfam" id="PF10213">
    <property type="entry name" value="MRP-S28"/>
    <property type="match status" value="1"/>
</dbReference>
<protein>
    <recommendedName>
        <fullName evidence="2">Small ribosomal subunit protein mS35 mitochondrial conserved domain-containing protein</fullName>
    </recommendedName>
</protein>
<sequence length="351" mass="40684">MAAVTRLLRPNLRNKNKKVFVFRSITSKLTREESEQDNGKYSCKIFNQCTKLKKISFPKEFRVLNLRSVQQRDAKKRQYKKADVPPPRTHKMATDQDWSAVWPAPRSFHPASVPLPIRQGYAEKGSAPSKFSNAELMKIPNFLHLTPPTVKQHCEALKKFCNPWPKGLETAEKWKNHFPIDIVTTDYCQASPTIRNPEARRVKLSIKLSDLKFDAHAKDKFLRLVGEHYNRDTDLVTIVTDRCPLRKQNYDYAMYLLTACYHESFTTESWEATKSEADMEYYHYDRNKSKESVEAILNWGRTPATANDKLKATNGFISSLEQLINEGENEYNLNKYKEEVIKMLNIGGKVK</sequence>
<dbReference type="EMBL" id="JXJN01004388">
    <property type="status" value="NOT_ANNOTATED_CDS"/>
    <property type="molecule type" value="Genomic_DNA"/>
</dbReference>
<dbReference type="PANTHER" id="PTHR13490">
    <property type="entry name" value="MITOCHONDRIAL 28S RIBOSOMAL PROTEIN S28"/>
    <property type="match status" value="1"/>
</dbReference>
<dbReference type="GO" id="GO:0032543">
    <property type="term" value="P:mitochondrial translation"/>
    <property type="evidence" value="ECO:0007669"/>
    <property type="project" value="InterPro"/>
</dbReference>
<dbReference type="AlphaFoldDB" id="A0A1B0AVU1"/>
<dbReference type="VEuPathDB" id="VectorBase:GPPI010302"/>
<dbReference type="STRING" id="67801.A0A1B0AVU1"/>
<dbReference type="GO" id="GO:0003735">
    <property type="term" value="F:structural constituent of ribosome"/>
    <property type="evidence" value="ECO:0007669"/>
    <property type="project" value="InterPro"/>
</dbReference>
<dbReference type="PANTHER" id="PTHR13490:SF0">
    <property type="entry name" value="SMALL RIBOSOMAL SUBUNIT PROTEIN MS35"/>
    <property type="match status" value="1"/>
</dbReference>
<reference evidence="4" key="1">
    <citation type="submission" date="2015-01" db="EMBL/GenBank/DDBJ databases">
        <authorList>
            <person name="Aksoy S."/>
            <person name="Warren W."/>
            <person name="Wilson R.K."/>
        </authorList>
    </citation>
    <scope>NUCLEOTIDE SEQUENCE [LARGE SCALE GENOMIC DNA]</scope>
    <source>
        <strain evidence="4">IAEA</strain>
    </source>
</reference>
<dbReference type="InterPro" id="IPR039848">
    <property type="entry name" value="Ribosomal_mS35_mt"/>
</dbReference>
<evidence type="ECO:0000259" key="2">
    <source>
        <dbReference type="Pfam" id="PF10213"/>
    </source>
</evidence>
<dbReference type="GO" id="GO:0005763">
    <property type="term" value="C:mitochondrial small ribosomal subunit"/>
    <property type="evidence" value="ECO:0007669"/>
    <property type="project" value="TreeGrafter"/>
</dbReference>
<dbReference type="InterPro" id="IPR019349">
    <property type="entry name" value="Ribosomal_mS35_mit"/>
</dbReference>
<organism evidence="3 4">
    <name type="scientific">Glossina palpalis gambiensis</name>
    <dbReference type="NCBI Taxonomy" id="67801"/>
    <lineage>
        <taxon>Eukaryota</taxon>
        <taxon>Metazoa</taxon>
        <taxon>Ecdysozoa</taxon>
        <taxon>Arthropoda</taxon>
        <taxon>Hexapoda</taxon>
        <taxon>Insecta</taxon>
        <taxon>Pterygota</taxon>
        <taxon>Neoptera</taxon>
        <taxon>Endopterygota</taxon>
        <taxon>Diptera</taxon>
        <taxon>Brachycera</taxon>
        <taxon>Muscomorpha</taxon>
        <taxon>Hippoboscoidea</taxon>
        <taxon>Glossinidae</taxon>
        <taxon>Glossina</taxon>
    </lineage>
</organism>
<name>A0A1B0AVU1_9MUSC</name>
<evidence type="ECO:0000313" key="4">
    <source>
        <dbReference type="Proteomes" id="UP000092460"/>
    </source>
</evidence>
<proteinExistence type="predicted"/>
<accession>A0A1B0AVU1</accession>
<evidence type="ECO:0000313" key="3">
    <source>
        <dbReference type="EnsemblMetazoa" id="GPPI010302-PA"/>
    </source>
</evidence>
<feature type="region of interest" description="Disordered" evidence="1">
    <location>
        <begin position="72"/>
        <end position="94"/>
    </location>
</feature>
<evidence type="ECO:0000256" key="1">
    <source>
        <dbReference type="SAM" id="MobiDB-lite"/>
    </source>
</evidence>
<feature type="domain" description="Small ribosomal subunit protein mS35 mitochondrial conserved" evidence="2">
    <location>
        <begin position="195"/>
        <end position="265"/>
    </location>
</feature>
<dbReference type="Proteomes" id="UP000092460">
    <property type="component" value="Unassembled WGS sequence"/>
</dbReference>